<evidence type="ECO:0000313" key="2">
    <source>
        <dbReference type="EMBL" id="KAF3501261.1"/>
    </source>
</evidence>
<dbReference type="Proteomes" id="UP000712600">
    <property type="component" value="Unassembled WGS sequence"/>
</dbReference>
<gene>
    <name evidence="2" type="ORF">F2Q69_00043224</name>
</gene>
<dbReference type="Gene3D" id="2.40.70.10">
    <property type="entry name" value="Acid Proteases"/>
    <property type="match status" value="1"/>
</dbReference>
<proteinExistence type="predicted"/>
<name>A0A8S9NGM2_BRACR</name>
<dbReference type="EMBL" id="QGKX02001621">
    <property type="protein sequence ID" value="KAF3501261.1"/>
    <property type="molecule type" value="Genomic_DNA"/>
</dbReference>
<dbReference type="AlphaFoldDB" id="A0A8S9NGM2"/>
<comment type="caution">
    <text evidence="2">The sequence shown here is derived from an EMBL/GenBank/DDBJ whole genome shotgun (WGS) entry which is preliminary data.</text>
</comment>
<evidence type="ECO:0000313" key="3">
    <source>
        <dbReference type="Proteomes" id="UP000712600"/>
    </source>
</evidence>
<evidence type="ECO:0008006" key="4">
    <source>
        <dbReference type="Google" id="ProtNLM"/>
    </source>
</evidence>
<accession>A0A8S9NGM2</accession>
<dbReference type="PANTHER" id="PTHR33067:SF31">
    <property type="entry name" value="RNA-DIRECTED DNA POLYMERASE"/>
    <property type="match status" value="1"/>
</dbReference>
<dbReference type="InterPro" id="IPR021109">
    <property type="entry name" value="Peptidase_aspartic_dom_sf"/>
</dbReference>
<sequence>MFFRETREKEEDIRRMFCEAREKMRVRITLKKKSNPGQFAIPCTMKGIEFLHALCDTGASVGILPRVMADHLGLQVEPLQELFTFVDCSQKNSGGIVRDLEVQIGNDLVPVDFHVLDIKLNWNSSLLLGRAFLSTDLCEYYGTMDKASVCIDFVYSVGVVNGYDEVNVQIPEEENDLCEYYGTMDKASVCIDFVYSVGVVNGYDEVNVQIPEEENVETFFDKYFFEIDSSLRKPLRRKRESSDKSSKWVATQQPNACSARSLHSNRAREEARSLPTELEPKLGRYVATELEQKLGHYVATELGPKLGRYVATKHSSARSLRSDRALPKRRYDISPCILVYPSILSPEDRSEPISRSPPF</sequence>
<reference evidence="2" key="1">
    <citation type="submission" date="2019-12" db="EMBL/GenBank/DDBJ databases">
        <title>Genome sequencing and annotation of Brassica cretica.</title>
        <authorList>
            <person name="Studholme D.J."/>
            <person name="Sarris P."/>
        </authorList>
    </citation>
    <scope>NUCLEOTIDE SEQUENCE</scope>
    <source>
        <strain evidence="2">PFS-109/04</strain>
        <tissue evidence="2">Leaf</tissue>
    </source>
</reference>
<dbReference type="Pfam" id="PF13975">
    <property type="entry name" value="gag-asp_proteas"/>
    <property type="match status" value="1"/>
</dbReference>
<protein>
    <recommendedName>
        <fullName evidence="4">Aspartic peptidase DDI1-type domain-containing protein</fullName>
    </recommendedName>
</protein>
<feature type="compositionally biased region" description="Basic and acidic residues" evidence="1">
    <location>
        <begin position="266"/>
        <end position="275"/>
    </location>
</feature>
<feature type="region of interest" description="Disordered" evidence="1">
    <location>
        <begin position="236"/>
        <end position="275"/>
    </location>
</feature>
<dbReference type="CDD" id="cd00303">
    <property type="entry name" value="retropepsin_like"/>
    <property type="match status" value="1"/>
</dbReference>
<dbReference type="PANTHER" id="PTHR33067">
    <property type="entry name" value="RNA-DIRECTED DNA POLYMERASE-RELATED"/>
    <property type="match status" value="1"/>
</dbReference>
<evidence type="ECO:0000256" key="1">
    <source>
        <dbReference type="SAM" id="MobiDB-lite"/>
    </source>
</evidence>
<feature type="compositionally biased region" description="Polar residues" evidence="1">
    <location>
        <begin position="248"/>
        <end position="264"/>
    </location>
</feature>
<dbReference type="SUPFAM" id="SSF50630">
    <property type="entry name" value="Acid proteases"/>
    <property type="match status" value="1"/>
</dbReference>
<organism evidence="2 3">
    <name type="scientific">Brassica cretica</name>
    <name type="common">Mustard</name>
    <dbReference type="NCBI Taxonomy" id="69181"/>
    <lineage>
        <taxon>Eukaryota</taxon>
        <taxon>Viridiplantae</taxon>
        <taxon>Streptophyta</taxon>
        <taxon>Embryophyta</taxon>
        <taxon>Tracheophyta</taxon>
        <taxon>Spermatophyta</taxon>
        <taxon>Magnoliopsida</taxon>
        <taxon>eudicotyledons</taxon>
        <taxon>Gunneridae</taxon>
        <taxon>Pentapetalae</taxon>
        <taxon>rosids</taxon>
        <taxon>malvids</taxon>
        <taxon>Brassicales</taxon>
        <taxon>Brassicaceae</taxon>
        <taxon>Brassiceae</taxon>
        <taxon>Brassica</taxon>
    </lineage>
</organism>